<proteinExistence type="predicted"/>
<accession>A0AAV7CGE8</accession>
<dbReference type="PANTHER" id="PTHR10292">
    <property type="entry name" value="CLATHRIN HEAVY CHAIN RELATED"/>
    <property type="match status" value="1"/>
</dbReference>
<comment type="caution">
    <text evidence="4">The sequence shown here is derived from an EMBL/GenBank/DDBJ whole genome shotgun (WGS) entry which is preliminary data.</text>
</comment>
<dbReference type="AlphaFoldDB" id="A0AAV7CGE8"/>
<dbReference type="InterPro" id="IPR032755">
    <property type="entry name" value="TSNAXIP1_N"/>
</dbReference>
<evidence type="ECO:0000259" key="3">
    <source>
        <dbReference type="Pfam" id="PF15739"/>
    </source>
</evidence>
<feature type="coiled-coil region" evidence="2">
    <location>
        <begin position="136"/>
        <end position="163"/>
    </location>
</feature>
<dbReference type="Pfam" id="PF13838">
    <property type="entry name" value="Clathrin_H_link"/>
    <property type="match status" value="1"/>
</dbReference>
<dbReference type="EMBL" id="WNYA01000003">
    <property type="protein sequence ID" value="KAG8583886.1"/>
    <property type="molecule type" value="Genomic_DNA"/>
</dbReference>
<dbReference type="InterPro" id="IPR012331">
    <property type="entry name" value="Clathrin_H-chain_linker"/>
</dbReference>
<evidence type="ECO:0000313" key="4">
    <source>
        <dbReference type="EMBL" id="KAG8583886.1"/>
    </source>
</evidence>
<organism evidence="4 5">
    <name type="scientific">Engystomops pustulosus</name>
    <name type="common">Tungara frog</name>
    <name type="synonym">Physalaemus pustulosus</name>
    <dbReference type="NCBI Taxonomy" id="76066"/>
    <lineage>
        <taxon>Eukaryota</taxon>
        <taxon>Metazoa</taxon>
        <taxon>Chordata</taxon>
        <taxon>Craniata</taxon>
        <taxon>Vertebrata</taxon>
        <taxon>Euteleostomi</taxon>
        <taxon>Amphibia</taxon>
        <taxon>Batrachia</taxon>
        <taxon>Anura</taxon>
        <taxon>Neobatrachia</taxon>
        <taxon>Hyloidea</taxon>
        <taxon>Leptodactylidae</taxon>
        <taxon>Leiuperinae</taxon>
        <taxon>Engystomops</taxon>
    </lineage>
</organism>
<dbReference type="Proteomes" id="UP000824782">
    <property type="component" value="Unassembled WGS sequence"/>
</dbReference>
<protein>
    <recommendedName>
        <fullName evidence="3">Translin-associated factor X-interacting protein 1 N-terminal domain-containing protein</fullName>
    </recommendedName>
</protein>
<dbReference type="Gene3D" id="1.25.40.30">
    <property type="match status" value="1"/>
</dbReference>
<dbReference type="SUPFAM" id="SSF48371">
    <property type="entry name" value="ARM repeat"/>
    <property type="match status" value="1"/>
</dbReference>
<evidence type="ECO:0000313" key="5">
    <source>
        <dbReference type="Proteomes" id="UP000824782"/>
    </source>
</evidence>
<gene>
    <name evidence="4" type="ORF">GDO81_008585</name>
</gene>
<dbReference type="PIRSF" id="PIRSF037469">
    <property type="entry name" value="Clathrin_H-chain-rel"/>
    <property type="match status" value="1"/>
</dbReference>
<dbReference type="PANTHER" id="PTHR10292:SF11">
    <property type="entry name" value="CLATHRIN HEAVY CHAIN LINKER DOMAIN-CONTAINING PROTEIN 1"/>
    <property type="match status" value="1"/>
</dbReference>
<keyword evidence="1 2" id="KW-0175">Coiled coil</keyword>
<name>A0AAV7CGE8_ENGPU</name>
<dbReference type="InterPro" id="IPR017212">
    <property type="entry name" value="CLHC1"/>
</dbReference>
<feature type="domain" description="Translin-associated factor X-interacting protein 1 N-terminal" evidence="3">
    <location>
        <begin position="48"/>
        <end position="160"/>
    </location>
</feature>
<evidence type="ECO:0000256" key="2">
    <source>
        <dbReference type="SAM" id="Coils"/>
    </source>
</evidence>
<sequence length="609" mass="69075">MPLHEMARQEEARHISTGAVKSFQGISGPRVLPPITSARSRSFLTSIEKNIKSEEEKLSAVGQLDAEQQYIIYGQAFDKIIEYCTDYKRLLTAIKQEYDEFIDATKQGEINAMHLHTKLKRLASEPTTLMYYRKRAAELEDRIDIVNKDSQRIENELQKLLDERRVKTPQIEEAGTPQNEINPTAPIPGMTIEDSLNMAALIKYHQHLEDKKSALLADMKTKFVPIQKKQELDVKLSIALQEREEVELINQRLLNSYRKKRAIADTISSWARSDKSLSLHEALAQMVGKENEVKDDTAATNVFEDLDPRKGQEAEALLEYVERFNELFVNGQYKAAAVYAAHSPRGILRNMETMEKFRGVVVGKDDLSPLMMFFEALMESSSFAKHPVNAALTLEAIKCALSHDKMEHVVHWVTQQRIIFSEALGDVIWDYGESEPYHKVTCLALAQLIYRKCSSLRKAALCMCLQGQIQGALDYTYQSKRFLLDDYLFLLKKCPTAELINGLTKEWNGKAAALSVGQAVLSLLCTDHKEYGFQLLESIYQCGEAALEQVILNDVVCTPEGWVEIAEECSSNNYRQLSEKIKSIVVSQDGVVEISSKDEDAKIMEHVYM</sequence>
<keyword evidence="5" id="KW-1185">Reference proteome</keyword>
<evidence type="ECO:0000256" key="1">
    <source>
        <dbReference type="ARBA" id="ARBA00023054"/>
    </source>
</evidence>
<dbReference type="InterPro" id="IPR016024">
    <property type="entry name" value="ARM-type_fold"/>
</dbReference>
<dbReference type="Pfam" id="PF15739">
    <property type="entry name" value="TSNAXIP1_N"/>
    <property type="match status" value="1"/>
</dbReference>
<reference evidence="4" key="1">
    <citation type="thesis" date="2020" institute="ProQuest LLC" country="789 East Eisenhower Parkway, Ann Arbor, MI, USA">
        <title>Comparative Genomics and Chromosome Evolution.</title>
        <authorList>
            <person name="Mudd A.B."/>
        </authorList>
    </citation>
    <scope>NUCLEOTIDE SEQUENCE</scope>
    <source>
        <strain evidence="4">237g6f4</strain>
        <tissue evidence="4">Blood</tissue>
    </source>
</reference>